<dbReference type="GO" id="GO:0032259">
    <property type="term" value="P:methylation"/>
    <property type="evidence" value="ECO:0007669"/>
    <property type="project" value="InterPro"/>
</dbReference>
<evidence type="ECO:0000256" key="2">
    <source>
        <dbReference type="ARBA" id="ARBA00029460"/>
    </source>
</evidence>
<dbReference type="NCBIfam" id="TIGR00478">
    <property type="entry name" value="tly"/>
    <property type="match status" value="1"/>
</dbReference>
<dbReference type="InterPro" id="IPR002942">
    <property type="entry name" value="S4_RNA-bd"/>
</dbReference>
<protein>
    <recommendedName>
        <fullName evidence="3">RNA-binding S4 domain-containing protein</fullName>
    </recommendedName>
</protein>
<dbReference type="SMART" id="SM00363">
    <property type="entry name" value="S4"/>
    <property type="match status" value="1"/>
</dbReference>
<dbReference type="SUPFAM" id="SSF55174">
    <property type="entry name" value="Alpha-L RNA-binding motif"/>
    <property type="match status" value="1"/>
</dbReference>
<accession>A0A382PDW7</accession>
<gene>
    <name evidence="4" type="ORF">METZ01_LOCUS324260</name>
</gene>
<dbReference type="Pfam" id="PF01728">
    <property type="entry name" value="FtsJ"/>
    <property type="match status" value="1"/>
</dbReference>
<evidence type="ECO:0000256" key="1">
    <source>
        <dbReference type="ARBA" id="ARBA00022884"/>
    </source>
</evidence>
<evidence type="ECO:0000313" key="4">
    <source>
        <dbReference type="EMBL" id="SVC71406.1"/>
    </source>
</evidence>
<dbReference type="Gene3D" id="3.40.50.150">
    <property type="entry name" value="Vaccinia Virus protein VP39"/>
    <property type="match status" value="1"/>
</dbReference>
<dbReference type="InterPro" id="IPR004538">
    <property type="entry name" value="Hemolysin_A/TlyA"/>
</dbReference>
<keyword evidence="1" id="KW-0694">RNA-binding</keyword>
<feature type="domain" description="RNA-binding S4" evidence="3">
    <location>
        <begin position="7"/>
        <end position="72"/>
    </location>
</feature>
<dbReference type="SUPFAM" id="SSF53335">
    <property type="entry name" value="S-adenosyl-L-methionine-dependent methyltransferases"/>
    <property type="match status" value="1"/>
</dbReference>
<dbReference type="InterPro" id="IPR002877">
    <property type="entry name" value="RNA_MeTrfase_FtsJ_dom"/>
</dbReference>
<proteinExistence type="inferred from homology"/>
<dbReference type="InterPro" id="IPR036986">
    <property type="entry name" value="S4_RNA-bd_sf"/>
</dbReference>
<name>A0A382PDW7_9ZZZZ</name>
<feature type="non-terminal residue" evidence="4">
    <location>
        <position position="205"/>
    </location>
</feature>
<dbReference type="InterPro" id="IPR047048">
    <property type="entry name" value="TlyA"/>
</dbReference>
<dbReference type="Pfam" id="PF01479">
    <property type="entry name" value="S4"/>
    <property type="match status" value="1"/>
</dbReference>
<dbReference type="InterPro" id="IPR029063">
    <property type="entry name" value="SAM-dependent_MTases_sf"/>
</dbReference>
<dbReference type="Gene3D" id="3.10.290.10">
    <property type="entry name" value="RNA-binding S4 domain"/>
    <property type="match status" value="1"/>
</dbReference>
<dbReference type="CDD" id="cd02440">
    <property type="entry name" value="AdoMet_MTases"/>
    <property type="match status" value="1"/>
</dbReference>
<reference evidence="4" key="1">
    <citation type="submission" date="2018-05" db="EMBL/GenBank/DDBJ databases">
        <authorList>
            <person name="Lanie J.A."/>
            <person name="Ng W.-L."/>
            <person name="Kazmierczak K.M."/>
            <person name="Andrzejewski T.M."/>
            <person name="Davidsen T.M."/>
            <person name="Wayne K.J."/>
            <person name="Tettelin H."/>
            <person name="Glass J.I."/>
            <person name="Rusch D."/>
            <person name="Podicherti R."/>
            <person name="Tsui H.-C.T."/>
            <person name="Winkler M.E."/>
        </authorList>
    </citation>
    <scope>NUCLEOTIDE SEQUENCE</scope>
</reference>
<dbReference type="GO" id="GO:0003723">
    <property type="term" value="F:RNA binding"/>
    <property type="evidence" value="ECO:0007669"/>
    <property type="project" value="UniProtKB-KW"/>
</dbReference>
<dbReference type="GO" id="GO:0008168">
    <property type="term" value="F:methyltransferase activity"/>
    <property type="evidence" value="ECO:0007669"/>
    <property type="project" value="InterPro"/>
</dbReference>
<sequence length="205" mass="22747">MNKPQKMRADQMLVEKQMATSREKARAMILSGIVFSDGIRIEKAGHRLTSKSDLELRGRQLQYVSRGGVKLEGALKNFQIDVTSLEALDVGASTGGFSDCLLQNGAARIFCVDVGYGQLAWKLRQDSRITVLERTNFRHLEFERIGHKVDLVVIDASFISLNLILPKALEFLKVGGRILALVKPQFEAGVAEVGKRGLVKNDEIH</sequence>
<organism evidence="4">
    <name type="scientific">marine metagenome</name>
    <dbReference type="NCBI Taxonomy" id="408172"/>
    <lineage>
        <taxon>unclassified sequences</taxon>
        <taxon>metagenomes</taxon>
        <taxon>ecological metagenomes</taxon>
    </lineage>
</organism>
<dbReference type="PROSITE" id="PS50889">
    <property type="entry name" value="S4"/>
    <property type="match status" value="1"/>
</dbReference>
<comment type="similarity">
    <text evidence="2">Belongs to the TlyA family.</text>
</comment>
<evidence type="ECO:0000259" key="3">
    <source>
        <dbReference type="SMART" id="SM00363"/>
    </source>
</evidence>
<dbReference type="EMBL" id="UINC01106619">
    <property type="protein sequence ID" value="SVC71406.1"/>
    <property type="molecule type" value="Genomic_DNA"/>
</dbReference>
<dbReference type="PANTHER" id="PTHR32319">
    <property type="entry name" value="BACTERIAL HEMOLYSIN-LIKE PROTEIN"/>
    <property type="match status" value="1"/>
</dbReference>
<dbReference type="PANTHER" id="PTHR32319:SF0">
    <property type="entry name" value="BACTERIAL HEMOLYSIN-LIKE PROTEIN"/>
    <property type="match status" value="1"/>
</dbReference>
<dbReference type="AlphaFoldDB" id="A0A382PDW7"/>